<protein>
    <submittedName>
        <fullName evidence="2">DUF983 domain-containing protein</fullName>
    </submittedName>
</protein>
<reference evidence="2" key="1">
    <citation type="submission" date="2021-12" db="EMBL/GenBank/DDBJ databases">
        <authorList>
            <person name="Li Y."/>
        </authorList>
    </citation>
    <scope>NUCLEOTIDE SEQUENCE</scope>
    <source>
        <strain evidence="2">DKSPLA3</strain>
    </source>
</reference>
<organism evidence="2 3">
    <name type="scientific">Rhizobium quercicola</name>
    <dbReference type="NCBI Taxonomy" id="2901226"/>
    <lineage>
        <taxon>Bacteria</taxon>
        <taxon>Pseudomonadati</taxon>
        <taxon>Pseudomonadota</taxon>
        <taxon>Alphaproteobacteria</taxon>
        <taxon>Hyphomicrobiales</taxon>
        <taxon>Rhizobiaceae</taxon>
        <taxon>Rhizobium/Agrobacterium group</taxon>
        <taxon>Rhizobium</taxon>
    </lineage>
</organism>
<name>A0A9X1NPJ9_9HYPH</name>
<sequence length="154" mass="16749">MRDSDIGPGAATLHLGDAPISERPVGRSIRRGLLNRCPNCGQGRLFGRFLKVNDTCAVCGEALHHHRADDFPPYIVVTIVGHLVLGGFMMTEMLVTLSNWQHLAIWVPITIAGSIALMQPVKGGVVGLQWALRMHGFGGHEDRPEDDLPPQGRS</sequence>
<keyword evidence="1" id="KW-0812">Transmembrane</keyword>
<dbReference type="Proteomes" id="UP001139089">
    <property type="component" value="Unassembled WGS sequence"/>
</dbReference>
<dbReference type="RefSeq" id="WP_231813074.1">
    <property type="nucleotide sequence ID" value="NZ_JAJOZR010000004.1"/>
</dbReference>
<comment type="caution">
    <text evidence="2">The sequence shown here is derived from an EMBL/GenBank/DDBJ whole genome shotgun (WGS) entry which is preliminary data.</text>
</comment>
<dbReference type="InterPro" id="IPR009325">
    <property type="entry name" value="DUF983"/>
</dbReference>
<dbReference type="EMBL" id="JAJOZR010000004">
    <property type="protein sequence ID" value="MCD7108797.1"/>
    <property type="molecule type" value="Genomic_DNA"/>
</dbReference>
<dbReference type="AlphaFoldDB" id="A0A9X1NPJ9"/>
<feature type="transmembrane region" description="Helical" evidence="1">
    <location>
        <begin position="71"/>
        <end position="91"/>
    </location>
</feature>
<dbReference type="NCBIfam" id="NF004633">
    <property type="entry name" value="PRK05978.1"/>
    <property type="match status" value="1"/>
</dbReference>
<evidence type="ECO:0000256" key="1">
    <source>
        <dbReference type="SAM" id="Phobius"/>
    </source>
</evidence>
<gene>
    <name evidence="2" type="ORF">LRX75_07045</name>
</gene>
<feature type="transmembrane region" description="Helical" evidence="1">
    <location>
        <begin position="103"/>
        <end position="121"/>
    </location>
</feature>
<accession>A0A9X1NPJ9</accession>
<keyword evidence="1" id="KW-1133">Transmembrane helix</keyword>
<keyword evidence="1" id="KW-0472">Membrane</keyword>
<evidence type="ECO:0000313" key="3">
    <source>
        <dbReference type="Proteomes" id="UP001139089"/>
    </source>
</evidence>
<keyword evidence="3" id="KW-1185">Reference proteome</keyword>
<evidence type="ECO:0000313" key="2">
    <source>
        <dbReference type="EMBL" id="MCD7108797.1"/>
    </source>
</evidence>
<dbReference type="Pfam" id="PF06170">
    <property type="entry name" value="DUF983"/>
    <property type="match status" value="1"/>
</dbReference>
<proteinExistence type="predicted"/>